<dbReference type="PANTHER" id="PTHR44196">
    <property type="entry name" value="DEHYDROGENASE/REDUCTASE SDR FAMILY MEMBER 7B"/>
    <property type="match status" value="1"/>
</dbReference>
<dbReference type="CDD" id="cd05233">
    <property type="entry name" value="SDR_c"/>
    <property type="match status" value="1"/>
</dbReference>
<organism evidence="4 5">
    <name type="scientific">Gleimia hominis</name>
    <dbReference type="NCBI Taxonomy" id="595468"/>
    <lineage>
        <taxon>Bacteria</taxon>
        <taxon>Bacillati</taxon>
        <taxon>Actinomycetota</taxon>
        <taxon>Actinomycetes</taxon>
        <taxon>Actinomycetales</taxon>
        <taxon>Actinomycetaceae</taxon>
        <taxon>Gleimia</taxon>
    </lineage>
</organism>
<dbReference type="EMBL" id="JASXSX010000001">
    <property type="protein sequence ID" value="MDT3767017.1"/>
    <property type="molecule type" value="Genomic_DNA"/>
</dbReference>
<sequence>MGTALITGASSGLGEEFAWQLATAKHNVVLVARRREKLEHLANKLEQACGVRAEVIVADLSAKQYRQEVQHRLRASRYPVGLLVNNAGFGLGSSFLENSLEDENYGLDVMVRAVMELCHTAAREMVGRGRGAILNVSSVASETGMGTYSAHKAWVRSFSEGLAEELKGTNVTCTAVVPGMVRTHFHDNFVLDTSQVPPVVWVSADTVVSESLRAVSRGKTWVVPSLKYKVTDTLSRVSPRRIVRYVTRHLPHV</sequence>
<dbReference type="EC" id="1.-.-.-" evidence="4"/>
<gene>
    <name evidence="4" type="ORF">QS713_02915</name>
</gene>
<dbReference type="RefSeq" id="WP_313272299.1">
    <property type="nucleotide sequence ID" value="NZ_JASXSX010000001.1"/>
</dbReference>
<protein>
    <submittedName>
        <fullName evidence="4">SDR family oxidoreductase</fullName>
        <ecNumber evidence="4">1.-.-.-</ecNumber>
    </submittedName>
</protein>
<dbReference type="Proteomes" id="UP001247542">
    <property type="component" value="Unassembled WGS sequence"/>
</dbReference>
<evidence type="ECO:0000256" key="2">
    <source>
        <dbReference type="ARBA" id="ARBA00023002"/>
    </source>
</evidence>
<dbReference type="GO" id="GO:0016491">
    <property type="term" value="F:oxidoreductase activity"/>
    <property type="evidence" value="ECO:0007669"/>
    <property type="project" value="UniProtKB-KW"/>
</dbReference>
<comment type="caution">
    <text evidence="4">The sequence shown here is derived from an EMBL/GenBank/DDBJ whole genome shotgun (WGS) entry which is preliminary data.</text>
</comment>
<dbReference type="InterPro" id="IPR002347">
    <property type="entry name" value="SDR_fam"/>
</dbReference>
<dbReference type="Pfam" id="PF00106">
    <property type="entry name" value="adh_short"/>
    <property type="match status" value="1"/>
</dbReference>
<comment type="similarity">
    <text evidence="1 3">Belongs to the short-chain dehydrogenases/reductases (SDR) family.</text>
</comment>
<dbReference type="PRINTS" id="PR00080">
    <property type="entry name" value="SDRFAMILY"/>
</dbReference>
<evidence type="ECO:0000256" key="3">
    <source>
        <dbReference type="RuleBase" id="RU000363"/>
    </source>
</evidence>
<accession>A0ABU3IC20</accession>
<evidence type="ECO:0000313" key="4">
    <source>
        <dbReference type="EMBL" id="MDT3767017.1"/>
    </source>
</evidence>
<dbReference type="InterPro" id="IPR036291">
    <property type="entry name" value="NAD(P)-bd_dom_sf"/>
</dbReference>
<dbReference type="PANTHER" id="PTHR44196:SF2">
    <property type="entry name" value="SHORT-CHAIN DEHYDROGENASE-RELATED"/>
    <property type="match status" value="1"/>
</dbReference>
<dbReference type="PIRSF" id="PIRSF000126">
    <property type="entry name" value="11-beta-HSD1"/>
    <property type="match status" value="1"/>
</dbReference>
<keyword evidence="5" id="KW-1185">Reference proteome</keyword>
<proteinExistence type="inferred from homology"/>
<dbReference type="PRINTS" id="PR00081">
    <property type="entry name" value="GDHRDH"/>
</dbReference>
<keyword evidence="2 4" id="KW-0560">Oxidoreductase</keyword>
<reference evidence="4 5" key="1">
    <citation type="submission" date="2023-06" db="EMBL/GenBank/DDBJ databases">
        <title>Draft genome sequence of Gleimia hominis type strain CCUG 57540T.</title>
        <authorList>
            <person name="Salva-Serra F."/>
            <person name="Cardew S."/>
            <person name="Jensie Markopoulos S."/>
            <person name="Ohlen M."/>
            <person name="Inganas E."/>
            <person name="Svensson-Stadler L."/>
            <person name="Moore E.R.B."/>
        </authorList>
    </citation>
    <scope>NUCLEOTIDE SEQUENCE [LARGE SCALE GENOMIC DNA]</scope>
    <source>
        <strain evidence="4 5">CCUG 57540</strain>
    </source>
</reference>
<evidence type="ECO:0000313" key="5">
    <source>
        <dbReference type="Proteomes" id="UP001247542"/>
    </source>
</evidence>
<evidence type="ECO:0000256" key="1">
    <source>
        <dbReference type="ARBA" id="ARBA00006484"/>
    </source>
</evidence>
<name>A0ABU3IC20_9ACTO</name>
<dbReference type="Gene3D" id="3.40.50.720">
    <property type="entry name" value="NAD(P)-binding Rossmann-like Domain"/>
    <property type="match status" value="1"/>
</dbReference>
<dbReference type="SUPFAM" id="SSF51735">
    <property type="entry name" value="NAD(P)-binding Rossmann-fold domains"/>
    <property type="match status" value="1"/>
</dbReference>